<dbReference type="AlphaFoldDB" id="A0A1U7WSQ9"/>
<reference evidence="3" key="2">
    <citation type="submission" date="2025-08" db="UniProtKB">
        <authorList>
            <consortium name="RefSeq"/>
        </authorList>
    </citation>
    <scope>IDENTIFICATION</scope>
    <source>
        <tissue evidence="3">Leaf</tissue>
    </source>
</reference>
<keyword evidence="2" id="KW-1185">Reference proteome</keyword>
<protein>
    <submittedName>
        <fullName evidence="3">Uncharacterized protein LOC104227218</fullName>
    </submittedName>
</protein>
<dbReference type="PANTHER" id="PTHR48475:SF2">
    <property type="entry name" value="RIBONUCLEASE H"/>
    <property type="match status" value="1"/>
</dbReference>
<reference evidence="2" key="1">
    <citation type="journal article" date="2013" name="Genome Biol.">
        <title>Reference genomes and transcriptomes of Nicotiana sylvestris and Nicotiana tomentosiformis.</title>
        <authorList>
            <person name="Sierro N."/>
            <person name="Battey J.N."/>
            <person name="Ouadi S."/>
            <person name="Bovet L."/>
            <person name="Goepfert S."/>
            <person name="Bakaher N."/>
            <person name="Peitsch M.C."/>
            <person name="Ivanov N.V."/>
        </authorList>
    </citation>
    <scope>NUCLEOTIDE SEQUENCE [LARGE SCALE GENOMIC DNA]</scope>
</reference>
<dbReference type="Gene3D" id="1.10.340.70">
    <property type="match status" value="1"/>
</dbReference>
<organism evidence="2 3">
    <name type="scientific">Nicotiana sylvestris</name>
    <name type="common">Wood tobacco</name>
    <name type="synonym">South American tobacco</name>
    <dbReference type="NCBI Taxonomy" id="4096"/>
    <lineage>
        <taxon>Eukaryota</taxon>
        <taxon>Viridiplantae</taxon>
        <taxon>Streptophyta</taxon>
        <taxon>Embryophyta</taxon>
        <taxon>Tracheophyta</taxon>
        <taxon>Spermatophyta</taxon>
        <taxon>Magnoliopsida</taxon>
        <taxon>eudicotyledons</taxon>
        <taxon>Gunneridae</taxon>
        <taxon>Pentapetalae</taxon>
        <taxon>asterids</taxon>
        <taxon>lamiids</taxon>
        <taxon>Solanales</taxon>
        <taxon>Solanaceae</taxon>
        <taxon>Nicotianoideae</taxon>
        <taxon>Nicotianeae</taxon>
        <taxon>Nicotiana</taxon>
    </lineage>
</organism>
<evidence type="ECO:0000259" key="1">
    <source>
        <dbReference type="Pfam" id="PF13456"/>
    </source>
</evidence>
<dbReference type="Pfam" id="PF13456">
    <property type="entry name" value="RVT_3"/>
    <property type="match status" value="1"/>
</dbReference>
<evidence type="ECO:0000313" key="2">
    <source>
        <dbReference type="Proteomes" id="UP000189701"/>
    </source>
</evidence>
<sequence>MIAGLELTKDLGVEVIEAKYDSLLVVNQVNGTFEVREEQMQRYMDKLQVTLHRFKEWTLQHVPRDQNSEVDALTNLGSSVEDNKLNSGVVIQLMRSVVKEGHAEINSISLTWDWRNKYIEYLKNEKLPSDPNESRALLTKAVRFSLFEDGNLLRKLSNDPLAICLGPGDIEYVFREVNEGTCGNHSCAESLIRKVIRAGYYWVDMEKDAKDFV</sequence>
<gene>
    <name evidence="3" type="primary">LOC104227218</name>
</gene>
<feature type="domain" description="RNase H type-1" evidence="1">
    <location>
        <begin position="2"/>
        <end position="75"/>
    </location>
</feature>
<dbReference type="Gene3D" id="3.30.420.10">
    <property type="entry name" value="Ribonuclease H-like superfamily/Ribonuclease H"/>
    <property type="match status" value="1"/>
</dbReference>
<dbReference type="STRING" id="4096.A0A1U7WSQ9"/>
<dbReference type="InterPro" id="IPR012337">
    <property type="entry name" value="RNaseH-like_sf"/>
</dbReference>
<dbReference type="PANTHER" id="PTHR48475">
    <property type="entry name" value="RIBONUCLEASE H"/>
    <property type="match status" value="1"/>
</dbReference>
<dbReference type="GO" id="GO:0004523">
    <property type="term" value="F:RNA-DNA hybrid ribonuclease activity"/>
    <property type="evidence" value="ECO:0007669"/>
    <property type="project" value="InterPro"/>
</dbReference>
<accession>A0A1U7WSQ9</accession>
<dbReference type="eggNOG" id="KOG0017">
    <property type="taxonomic scope" value="Eukaryota"/>
</dbReference>
<dbReference type="InterPro" id="IPR036397">
    <property type="entry name" value="RNaseH_sf"/>
</dbReference>
<dbReference type="Proteomes" id="UP000189701">
    <property type="component" value="Unplaced"/>
</dbReference>
<dbReference type="OrthoDB" id="1690717at2759"/>
<dbReference type="RefSeq" id="XP_009777714.1">
    <property type="nucleotide sequence ID" value="XM_009779412.1"/>
</dbReference>
<dbReference type="InterPro" id="IPR002156">
    <property type="entry name" value="RNaseH_domain"/>
</dbReference>
<name>A0A1U7WSQ9_NICSY</name>
<proteinExistence type="predicted"/>
<evidence type="ECO:0000313" key="3">
    <source>
        <dbReference type="RefSeq" id="XP_009777714.1"/>
    </source>
</evidence>
<dbReference type="SUPFAM" id="SSF53098">
    <property type="entry name" value="Ribonuclease H-like"/>
    <property type="match status" value="1"/>
</dbReference>
<dbReference type="GO" id="GO:0003676">
    <property type="term" value="F:nucleic acid binding"/>
    <property type="evidence" value="ECO:0007669"/>
    <property type="project" value="InterPro"/>
</dbReference>